<accession>A0A326UCD0</accession>
<dbReference type="Pfam" id="PF04343">
    <property type="entry name" value="DUF488"/>
    <property type="match status" value="1"/>
</dbReference>
<dbReference type="AlphaFoldDB" id="A0A326UCD0"/>
<sequence length="314" mass="36510">MFYRRKLLLALLETWGGALSIKACNLLLCLFCLNKGKNYYDFFPYQHSYLSFTLLQDKHRLTNLEFLAVEPDFHLNQDHSYRDQIKAEDRILLQKLVAKYKRSSEDALYASLLHVLQTQVPERNNVQITNLPALQTPHLFTIGYEGISIDAYINTLLAHHIAALVDIRKNPISRKFGFSKQQLINETKAFGIQYIHLPDLGIESSLRKDLSDYQAYSQLFDYYSQHILPKQKKSLERLKQIISEYSQVALTCFEADPHCCHRHKVTEYLSQDPNFFVPVVHITNKDIQTKPLVDKSNIPSRIVKQIKNGVYYIS</sequence>
<dbReference type="RefSeq" id="WP_111324261.1">
    <property type="nucleotide sequence ID" value="NZ_BIFX01000001.1"/>
</dbReference>
<evidence type="ECO:0000313" key="2">
    <source>
        <dbReference type="Proteomes" id="UP000248806"/>
    </source>
</evidence>
<comment type="caution">
    <text evidence="1">The sequence shown here is derived from an EMBL/GenBank/DDBJ whole genome shotgun (WGS) entry which is preliminary data.</text>
</comment>
<proteinExistence type="predicted"/>
<reference evidence="1 2" key="1">
    <citation type="submission" date="2018-06" db="EMBL/GenBank/DDBJ databases">
        <title>Genomic Encyclopedia of Archaeal and Bacterial Type Strains, Phase II (KMG-II): from individual species to whole genera.</title>
        <authorList>
            <person name="Goeker M."/>
        </authorList>
    </citation>
    <scope>NUCLEOTIDE SEQUENCE [LARGE SCALE GENOMIC DNA]</scope>
    <source>
        <strain evidence="1 2">ATCC BAA-1881</strain>
    </source>
</reference>
<dbReference type="Proteomes" id="UP000248806">
    <property type="component" value="Unassembled WGS sequence"/>
</dbReference>
<dbReference type="PANTHER" id="PTHR39337:SF1">
    <property type="entry name" value="BLR5642 PROTEIN"/>
    <property type="match status" value="1"/>
</dbReference>
<gene>
    <name evidence="1" type="ORF">EI42_03916</name>
</gene>
<protein>
    <submittedName>
        <fullName evidence="1">Uncharacterized protein DUF488</fullName>
    </submittedName>
</protein>
<evidence type="ECO:0000313" key="1">
    <source>
        <dbReference type="EMBL" id="PZW26336.1"/>
    </source>
</evidence>
<dbReference type="PANTHER" id="PTHR39337">
    <property type="entry name" value="BLR5642 PROTEIN"/>
    <property type="match status" value="1"/>
</dbReference>
<organism evidence="1 2">
    <name type="scientific">Thermosporothrix hazakensis</name>
    <dbReference type="NCBI Taxonomy" id="644383"/>
    <lineage>
        <taxon>Bacteria</taxon>
        <taxon>Bacillati</taxon>
        <taxon>Chloroflexota</taxon>
        <taxon>Ktedonobacteria</taxon>
        <taxon>Ktedonobacterales</taxon>
        <taxon>Thermosporotrichaceae</taxon>
        <taxon>Thermosporothrix</taxon>
    </lineage>
</organism>
<dbReference type="EMBL" id="QKUF01000015">
    <property type="protein sequence ID" value="PZW26336.1"/>
    <property type="molecule type" value="Genomic_DNA"/>
</dbReference>
<dbReference type="OrthoDB" id="9789109at2"/>
<dbReference type="InterPro" id="IPR007438">
    <property type="entry name" value="DUF488"/>
</dbReference>
<name>A0A326UCD0_THEHA</name>
<keyword evidence="2" id="KW-1185">Reference proteome</keyword>